<evidence type="ECO:0000256" key="16">
    <source>
        <dbReference type="RuleBase" id="RU362021"/>
    </source>
</evidence>
<feature type="domain" description="Cytidyltransferase-like" evidence="17">
    <location>
        <begin position="9"/>
        <end position="214"/>
    </location>
</feature>
<dbReference type="Gene3D" id="3.40.50.620">
    <property type="entry name" value="HUPs"/>
    <property type="match status" value="1"/>
</dbReference>
<comment type="similarity">
    <text evidence="5 16">Belongs to the eukaryotic NMN adenylyltransferase family.</text>
</comment>
<evidence type="ECO:0000313" key="18">
    <source>
        <dbReference type="EMBL" id="KAJ8920060.1"/>
    </source>
</evidence>
<comment type="cofactor">
    <cofactor evidence="1">
        <name>Mg(2+)</name>
        <dbReference type="ChEBI" id="CHEBI:18420"/>
    </cofactor>
</comment>
<comment type="subcellular location">
    <subcellularLocation>
        <location evidence="2">Mitochondrion</location>
    </subcellularLocation>
</comment>
<evidence type="ECO:0000256" key="1">
    <source>
        <dbReference type="ARBA" id="ARBA00001946"/>
    </source>
</evidence>
<comment type="pathway">
    <text evidence="4">Cofactor biosynthesis; NAD(+) biosynthesis; deamido-NAD(+) from nicotinate D-ribonucleotide: step 1/1.</text>
</comment>
<dbReference type="InterPro" id="IPR051182">
    <property type="entry name" value="Euk_NMN_adenylyltrnsfrase"/>
</dbReference>
<evidence type="ECO:0000256" key="6">
    <source>
        <dbReference type="ARBA" id="ARBA00011881"/>
    </source>
</evidence>
<dbReference type="InterPro" id="IPR014729">
    <property type="entry name" value="Rossmann-like_a/b/a_fold"/>
</dbReference>
<evidence type="ECO:0000256" key="7">
    <source>
        <dbReference type="ARBA" id="ARBA00022642"/>
    </source>
</evidence>
<sequence>MAPTKVILLACGAFNPPTNMHLRMFEIARDHLHRMGTYVVVGGVLSPVHDAYGKKELEAATHRIAMIKLSLQNHDWVTLSDWESKQESWSRTKQVLQYHQNRLNAVLNHNLNYDINEDDVNWIPQNIKNGCTGPIQVKLLCGGDLLESFATPGLWSDEDIENIVGQHGIVVISRANTNPLEFIYNSDTLTKYMSNIVIVTEWIRNEISSTKIRRALRRSESVRYLLPDPVIEYIQKYHLFGSAKTKYVMPANNNSVFLTPSPSDAPIDSPSPTNCMYICNNNLFVRQAFDKRIDTVDGYAKKHPGQAVKIITESTGEHKIVREEPSSKEVCKEEVLKGSKSCTNFEEIERKAGLKHSKSNSNLKECDENLIRFIFTKHGIQVISDVETIV</sequence>
<organism evidence="18 19">
    <name type="scientific">Exocentrus adspersus</name>
    <dbReference type="NCBI Taxonomy" id="1586481"/>
    <lineage>
        <taxon>Eukaryota</taxon>
        <taxon>Metazoa</taxon>
        <taxon>Ecdysozoa</taxon>
        <taxon>Arthropoda</taxon>
        <taxon>Hexapoda</taxon>
        <taxon>Insecta</taxon>
        <taxon>Pterygota</taxon>
        <taxon>Neoptera</taxon>
        <taxon>Endopterygota</taxon>
        <taxon>Coleoptera</taxon>
        <taxon>Polyphaga</taxon>
        <taxon>Cucujiformia</taxon>
        <taxon>Chrysomeloidea</taxon>
        <taxon>Cerambycidae</taxon>
        <taxon>Lamiinae</taxon>
        <taxon>Acanthocinini</taxon>
        <taxon>Exocentrus</taxon>
    </lineage>
</organism>
<dbReference type="SUPFAM" id="SSF52374">
    <property type="entry name" value="Nucleotidylyl transferase"/>
    <property type="match status" value="1"/>
</dbReference>
<comment type="function">
    <text evidence="15">Catalyzes the formation of NAD(+) from nicotinamide mononucleotide (NMN) and ATP. Can also use the deamidated form; nicotinic acid mononucleotide (NaMN) as substrate with the same efficiency. Can use triazofurin monophosphate (TrMP) as substrate. Can also use GTP and ITP as nucleotide donors. Also catalyzes the reverse reaction, i.e. the pyrophosphorolytic cleavage of NAD(+). For the pyrophosphorolytic activity, can use NAD(+), NADH, NaAD, nicotinic acid adenine dinucleotide phosphate (NHD), nicotinamide guanine dinucleotide (NGD) as substrates. Fails to cleave phosphorylated dinucleotides NADP(+), NADPH and NaADP(+). Protects against axonal degeneration following injury. May be involved in the maintenance of axonal integrity. Also functions as a stress-response chaperone protein that prevents toxic aggregation of proteins; this function may be independent of its NAD(+) synthesis activity.</text>
</comment>
<comment type="catalytic activity">
    <reaction evidence="14 16">
        <text>nicotinate beta-D-ribonucleotide + ATP + H(+) = deamido-NAD(+) + diphosphate</text>
        <dbReference type="Rhea" id="RHEA:22860"/>
        <dbReference type="ChEBI" id="CHEBI:15378"/>
        <dbReference type="ChEBI" id="CHEBI:30616"/>
        <dbReference type="ChEBI" id="CHEBI:33019"/>
        <dbReference type="ChEBI" id="CHEBI:57502"/>
        <dbReference type="ChEBI" id="CHEBI:58437"/>
        <dbReference type="EC" id="2.7.7.18"/>
    </reaction>
</comment>
<evidence type="ECO:0000256" key="5">
    <source>
        <dbReference type="ARBA" id="ARBA00007064"/>
    </source>
</evidence>
<comment type="subunit">
    <text evidence="6">Homotetramer.</text>
</comment>
<evidence type="ECO:0000256" key="13">
    <source>
        <dbReference type="ARBA" id="ARBA00023128"/>
    </source>
</evidence>
<dbReference type="GO" id="GO:0005759">
    <property type="term" value="C:mitochondrial matrix"/>
    <property type="evidence" value="ECO:0007669"/>
    <property type="project" value="UniProtKB-ARBA"/>
</dbReference>
<reference evidence="18 19" key="1">
    <citation type="journal article" date="2023" name="Insect Mol. Biol.">
        <title>Genome sequencing provides insights into the evolution of gene families encoding plant cell wall-degrading enzymes in longhorned beetles.</title>
        <authorList>
            <person name="Shin N.R."/>
            <person name="Okamura Y."/>
            <person name="Kirsch R."/>
            <person name="Pauchet Y."/>
        </authorList>
    </citation>
    <scope>NUCLEOTIDE SEQUENCE [LARGE SCALE GENOMIC DNA]</scope>
    <source>
        <strain evidence="18">EAD_L_NR</strain>
    </source>
</reference>
<dbReference type="CDD" id="cd09286">
    <property type="entry name" value="NMNAT_Eukarya"/>
    <property type="match status" value="1"/>
</dbReference>
<evidence type="ECO:0000256" key="9">
    <source>
        <dbReference type="ARBA" id="ARBA00022695"/>
    </source>
</evidence>
<dbReference type="GO" id="GO:0004515">
    <property type="term" value="F:nicotinate-nucleotide adenylyltransferase activity"/>
    <property type="evidence" value="ECO:0007669"/>
    <property type="project" value="UniProtKB-EC"/>
</dbReference>
<comment type="caution">
    <text evidence="18">The sequence shown here is derived from an EMBL/GenBank/DDBJ whole genome shotgun (WGS) entry which is preliminary data.</text>
</comment>
<evidence type="ECO:0000259" key="17">
    <source>
        <dbReference type="Pfam" id="PF01467"/>
    </source>
</evidence>
<dbReference type="GO" id="GO:0005524">
    <property type="term" value="F:ATP binding"/>
    <property type="evidence" value="ECO:0007669"/>
    <property type="project" value="UniProtKB-KW"/>
</dbReference>
<dbReference type="GO" id="GO:0000309">
    <property type="term" value="F:nicotinamide-nucleotide adenylyltransferase activity"/>
    <property type="evidence" value="ECO:0007669"/>
    <property type="project" value="UniProtKB-EC"/>
</dbReference>
<dbReference type="InterPro" id="IPR045094">
    <property type="entry name" value="NMNAT_euk"/>
</dbReference>
<evidence type="ECO:0000256" key="3">
    <source>
        <dbReference type="ARBA" id="ARBA00004658"/>
    </source>
</evidence>
<gene>
    <name evidence="18" type="ORF">NQ315_011714</name>
</gene>
<name>A0AAV8W1Z2_9CUCU</name>
<evidence type="ECO:0000256" key="4">
    <source>
        <dbReference type="ARBA" id="ARBA00005019"/>
    </source>
</evidence>
<dbReference type="EMBL" id="JANEYG010000015">
    <property type="protein sequence ID" value="KAJ8920060.1"/>
    <property type="molecule type" value="Genomic_DNA"/>
</dbReference>
<dbReference type="PANTHER" id="PTHR12039:SF0">
    <property type="entry name" value="NICOTINAMIDE-NUCLEOTIDE ADENYLYLTRANSFERASE"/>
    <property type="match status" value="1"/>
</dbReference>
<comment type="catalytic activity">
    <reaction evidence="16">
        <text>beta-nicotinamide D-ribonucleotide + ATP + H(+) = diphosphate + NAD(+)</text>
        <dbReference type="Rhea" id="RHEA:21360"/>
        <dbReference type="ChEBI" id="CHEBI:14649"/>
        <dbReference type="ChEBI" id="CHEBI:15378"/>
        <dbReference type="ChEBI" id="CHEBI:30616"/>
        <dbReference type="ChEBI" id="CHEBI:33019"/>
        <dbReference type="ChEBI" id="CHEBI:57540"/>
        <dbReference type="EC" id="2.7.7.1"/>
    </reaction>
</comment>
<comment type="pathway">
    <text evidence="3 16">Cofactor biosynthesis; NAD(+) biosynthesis; NAD(+) from nicotinamide D-ribonucleotide: step 1/1.</text>
</comment>
<dbReference type="FunFam" id="3.40.50.620:FF:000221">
    <property type="entry name" value="Nicotinamide/nicotinic acid mononucleotide adenylyltransferase 3"/>
    <property type="match status" value="1"/>
</dbReference>
<dbReference type="NCBIfam" id="TIGR00482">
    <property type="entry name" value="nicotinate (nicotinamide) nucleotide adenylyltransferase"/>
    <property type="match status" value="1"/>
</dbReference>
<accession>A0AAV8W1Z2</accession>
<evidence type="ECO:0000313" key="19">
    <source>
        <dbReference type="Proteomes" id="UP001159042"/>
    </source>
</evidence>
<dbReference type="Proteomes" id="UP001159042">
    <property type="component" value="Unassembled WGS sequence"/>
</dbReference>
<evidence type="ECO:0000256" key="8">
    <source>
        <dbReference type="ARBA" id="ARBA00022679"/>
    </source>
</evidence>
<dbReference type="GO" id="GO:0009435">
    <property type="term" value="P:NAD+ biosynthetic process"/>
    <property type="evidence" value="ECO:0007669"/>
    <property type="project" value="InterPro"/>
</dbReference>
<evidence type="ECO:0000256" key="12">
    <source>
        <dbReference type="ARBA" id="ARBA00023027"/>
    </source>
</evidence>
<dbReference type="AlphaFoldDB" id="A0AAV8W1Z2"/>
<keyword evidence="9 16" id="KW-0548">Nucleotidyltransferase</keyword>
<keyword evidence="12 16" id="KW-0520">NAD</keyword>
<dbReference type="PANTHER" id="PTHR12039">
    <property type="entry name" value="NICOTINAMIDE MONONUCLEOTIDE ADENYLYLTRANSFERASE"/>
    <property type="match status" value="1"/>
</dbReference>
<evidence type="ECO:0000256" key="2">
    <source>
        <dbReference type="ARBA" id="ARBA00004173"/>
    </source>
</evidence>
<dbReference type="EC" id="2.7.7.18" evidence="16"/>
<protein>
    <recommendedName>
        <fullName evidence="16">Nicotinamide-nucleotide adenylyltransferase</fullName>
        <ecNumber evidence="16">2.7.7.1</ecNumber>
        <ecNumber evidence="16">2.7.7.18</ecNumber>
    </recommendedName>
</protein>
<dbReference type="InterPro" id="IPR005248">
    <property type="entry name" value="NadD/NMNAT"/>
</dbReference>
<dbReference type="Pfam" id="PF01467">
    <property type="entry name" value="CTP_transf_like"/>
    <property type="match status" value="1"/>
</dbReference>
<proteinExistence type="inferred from homology"/>
<keyword evidence="11 16" id="KW-0067">ATP-binding</keyword>
<evidence type="ECO:0000256" key="11">
    <source>
        <dbReference type="ARBA" id="ARBA00022840"/>
    </source>
</evidence>
<keyword evidence="8 16" id="KW-0808">Transferase</keyword>
<keyword evidence="19" id="KW-1185">Reference proteome</keyword>
<keyword evidence="10 16" id="KW-0547">Nucleotide-binding</keyword>
<keyword evidence="7 16" id="KW-0662">Pyridine nucleotide biosynthesis</keyword>
<evidence type="ECO:0000256" key="14">
    <source>
        <dbReference type="ARBA" id="ARBA00048721"/>
    </source>
</evidence>
<dbReference type="InterPro" id="IPR004821">
    <property type="entry name" value="Cyt_trans-like"/>
</dbReference>
<evidence type="ECO:0000256" key="10">
    <source>
        <dbReference type="ARBA" id="ARBA00022741"/>
    </source>
</evidence>
<keyword evidence="13" id="KW-0496">Mitochondrion</keyword>
<dbReference type="EC" id="2.7.7.1" evidence="16"/>
<evidence type="ECO:0000256" key="15">
    <source>
        <dbReference type="ARBA" id="ARBA00093425"/>
    </source>
</evidence>